<feature type="signal peptide" evidence="1">
    <location>
        <begin position="1"/>
        <end position="18"/>
    </location>
</feature>
<evidence type="ECO:0000313" key="2">
    <source>
        <dbReference type="EMBL" id="MRX10614.1"/>
    </source>
</evidence>
<dbReference type="RefSeq" id="WP_154362824.1">
    <property type="nucleotide sequence ID" value="NZ_WKJM01000022.1"/>
</dbReference>
<reference evidence="2 3" key="1">
    <citation type="submission" date="2019-11" db="EMBL/GenBank/DDBJ databases">
        <title>Novel species isolated from a subtropical stream in China.</title>
        <authorList>
            <person name="Lu H."/>
        </authorList>
    </citation>
    <scope>NUCLEOTIDE SEQUENCE [LARGE SCALE GENOMIC DNA]</scope>
    <source>
        <strain evidence="2 3">FT25W</strain>
    </source>
</reference>
<evidence type="ECO:0000256" key="1">
    <source>
        <dbReference type="SAM" id="SignalP"/>
    </source>
</evidence>
<gene>
    <name evidence="2" type="ORF">GJ697_22535</name>
</gene>
<accession>A0A6L5QLB5</accession>
<dbReference type="PROSITE" id="PS51257">
    <property type="entry name" value="PROKAR_LIPOPROTEIN"/>
    <property type="match status" value="1"/>
</dbReference>
<keyword evidence="3" id="KW-1185">Reference proteome</keyword>
<feature type="chain" id="PRO_5026899304" description="Lipoprotein" evidence="1">
    <location>
        <begin position="19"/>
        <end position="112"/>
    </location>
</feature>
<protein>
    <recommendedName>
        <fullName evidence="4">Lipoprotein</fullName>
    </recommendedName>
</protein>
<comment type="caution">
    <text evidence="2">The sequence shown here is derived from an EMBL/GenBank/DDBJ whole genome shotgun (WGS) entry which is preliminary data.</text>
</comment>
<dbReference type="Proteomes" id="UP000481037">
    <property type="component" value="Unassembled WGS sequence"/>
</dbReference>
<dbReference type="AlphaFoldDB" id="A0A6L5QLB5"/>
<dbReference type="EMBL" id="WKJM01000022">
    <property type="protein sequence ID" value="MRX10614.1"/>
    <property type="molecule type" value="Genomic_DNA"/>
</dbReference>
<sequence length="112" mass="12544">MLNKLFALAVLLSLTACAHRTVAERTDYWRSETAQSLPVGSSLEAARAFFEQRGLKLVCCMNQLNGTPPKHYALEREVEHSFLMRYDVAILVEITPDQHVAAISVQQWGIGL</sequence>
<organism evidence="2 3">
    <name type="scientific">Duganella alba</name>
    <dbReference type="NCBI Taxonomy" id="2666081"/>
    <lineage>
        <taxon>Bacteria</taxon>
        <taxon>Pseudomonadati</taxon>
        <taxon>Pseudomonadota</taxon>
        <taxon>Betaproteobacteria</taxon>
        <taxon>Burkholderiales</taxon>
        <taxon>Oxalobacteraceae</taxon>
        <taxon>Telluria group</taxon>
        <taxon>Duganella</taxon>
    </lineage>
</organism>
<evidence type="ECO:0008006" key="4">
    <source>
        <dbReference type="Google" id="ProtNLM"/>
    </source>
</evidence>
<name>A0A6L5QLB5_9BURK</name>
<keyword evidence="1" id="KW-0732">Signal</keyword>
<proteinExistence type="predicted"/>
<evidence type="ECO:0000313" key="3">
    <source>
        <dbReference type="Proteomes" id="UP000481037"/>
    </source>
</evidence>